<keyword evidence="4" id="KW-0808">Transferase</keyword>
<dbReference type="PANTHER" id="PTHR44051">
    <property type="entry name" value="GLUTATHIONE S-TRANSFERASE-RELATED"/>
    <property type="match status" value="1"/>
</dbReference>
<dbReference type="AlphaFoldDB" id="F0X925"/>
<dbReference type="InterPro" id="IPR036249">
    <property type="entry name" value="Thioredoxin-like_sf"/>
</dbReference>
<dbReference type="Pfam" id="PF13410">
    <property type="entry name" value="GST_C_2"/>
    <property type="match status" value="1"/>
</dbReference>
<reference evidence="4 5" key="1">
    <citation type="journal article" date="2011" name="Proc. Natl. Acad. Sci. U.S.A.">
        <title>Genome and transcriptome analyses of the mountain pine beetle-fungal symbiont Grosmannia clavigera, a lodgepole pine pathogen.</title>
        <authorList>
            <person name="DiGuistini S."/>
            <person name="Wang Y."/>
            <person name="Liao N.Y."/>
            <person name="Taylor G."/>
            <person name="Tanguay P."/>
            <person name="Feau N."/>
            <person name="Henrissat B."/>
            <person name="Chan S.K."/>
            <person name="Hesse-Orce U."/>
            <person name="Alamouti S.M."/>
            <person name="Tsui C.K.M."/>
            <person name="Docking R.T."/>
            <person name="Levasseur A."/>
            <person name="Haridas S."/>
            <person name="Robertson G."/>
            <person name="Birol I."/>
            <person name="Holt R.A."/>
            <person name="Marra M.A."/>
            <person name="Hamelin R.C."/>
            <person name="Hirst M."/>
            <person name="Jones S.J.M."/>
            <person name="Bohlmann J."/>
            <person name="Breuil C."/>
        </authorList>
    </citation>
    <scope>NUCLEOTIDE SEQUENCE [LARGE SCALE GENOMIC DNA]</scope>
    <source>
        <strain evidence="5">kw1407 / UAMH 11150</strain>
    </source>
</reference>
<evidence type="ECO:0000259" key="2">
    <source>
        <dbReference type="PROSITE" id="PS50404"/>
    </source>
</evidence>
<protein>
    <submittedName>
        <fullName evidence="4">Glutathione s-transferase</fullName>
    </submittedName>
</protein>
<dbReference type="CDD" id="cd03046">
    <property type="entry name" value="GST_N_GTT1_like"/>
    <property type="match status" value="1"/>
</dbReference>
<dbReference type="PANTHER" id="PTHR44051:SF9">
    <property type="entry name" value="GLUTATHIONE S-TRANSFERASE 1"/>
    <property type="match status" value="1"/>
</dbReference>
<dbReference type="EMBL" id="GL629735">
    <property type="protein sequence ID" value="EFX05913.1"/>
    <property type="molecule type" value="Genomic_DNA"/>
</dbReference>
<dbReference type="Pfam" id="PF13409">
    <property type="entry name" value="GST_N_2"/>
    <property type="match status" value="1"/>
</dbReference>
<dbReference type="RefSeq" id="XP_014175395.1">
    <property type="nucleotide sequence ID" value="XM_014319920.1"/>
</dbReference>
<dbReference type="Gene3D" id="1.20.1050.10">
    <property type="match status" value="1"/>
</dbReference>
<proteinExistence type="inferred from homology"/>
<dbReference type="Gene3D" id="3.40.30.10">
    <property type="entry name" value="Glutaredoxin"/>
    <property type="match status" value="1"/>
</dbReference>
<dbReference type="InParanoid" id="F0X925"/>
<dbReference type="InterPro" id="IPR040079">
    <property type="entry name" value="Glutathione_S-Trfase"/>
</dbReference>
<dbReference type="SFLD" id="SFLDG00358">
    <property type="entry name" value="Main_(cytGST)"/>
    <property type="match status" value="1"/>
</dbReference>
<evidence type="ECO:0000256" key="1">
    <source>
        <dbReference type="ARBA" id="ARBA00007409"/>
    </source>
</evidence>
<evidence type="ECO:0000313" key="4">
    <source>
        <dbReference type="EMBL" id="EFX05913.1"/>
    </source>
</evidence>
<dbReference type="eggNOG" id="KOG0867">
    <property type="taxonomic scope" value="Eukaryota"/>
</dbReference>
<dbReference type="SUPFAM" id="SSF47616">
    <property type="entry name" value="GST C-terminal domain-like"/>
    <property type="match status" value="1"/>
</dbReference>
<dbReference type="HOGENOM" id="CLU_011226_15_4_1"/>
<organism evidence="5">
    <name type="scientific">Grosmannia clavigera (strain kw1407 / UAMH 11150)</name>
    <name type="common">Blue stain fungus</name>
    <name type="synonym">Graphiocladiella clavigera</name>
    <dbReference type="NCBI Taxonomy" id="655863"/>
    <lineage>
        <taxon>Eukaryota</taxon>
        <taxon>Fungi</taxon>
        <taxon>Dikarya</taxon>
        <taxon>Ascomycota</taxon>
        <taxon>Pezizomycotina</taxon>
        <taxon>Sordariomycetes</taxon>
        <taxon>Sordariomycetidae</taxon>
        <taxon>Ophiostomatales</taxon>
        <taxon>Ophiostomataceae</taxon>
        <taxon>Leptographium</taxon>
    </lineage>
</organism>
<evidence type="ECO:0000259" key="3">
    <source>
        <dbReference type="PROSITE" id="PS50405"/>
    </source>
</evidence>
<sequence length="222" mass="25160">MGLIIHHLQVSQSERLPWICEELGIDYELKLYKRAPLLAPPEYKALHPMGSAPVIQDGDVTLAESCACIEDICHKYGQGRLFLHSSDPEYADFLYWWHWVDGSFTSTLSQAVVPKSDKPVDNSLLARYKTERYKNAIQMLEDRLGKNTWLAGSQFTAADVMLVFHLTTLRYFYPFELGAYPNILSYLARIGARPAYQAAMKKCDPEMELVLGASPPKSDKVL</sequence>
<feature type="domain" description="GST C-terminal" evidence="3">
    <location>
        <begin position="86"/>
        <end position="209"/>
    </location>
</feature>
<dbReference type="InterPro" id="IPR036282">
    <property type="entry name" value="Glutathione-S-Trfase_C_sf"/>
</dbReference>
<name>F0X925_GROCL</name>
<dbReference type="OrthoDB" id="2309723at2759"/>
<dbReference type="PROSITE" id="PS50404">
    <property type="entry name" value="GST_NTER"/>
    <property type="match status" value="1"/>
</dbReference>
<dbReference type="GO" id="GO:0016740">
    <property type="term" value="F:transferase activity"/>
    <property type="evidence" value="ECO:0007669"/>
    <property type="project" value="UniProtKB-KW"/>
</dbReference>
<keyword evidence="5" id="KW-1185">Reference proteome</keyword>
<dbReference type="PROSITE" id="PS50405">
    <property type="entry name" value="GST_CTER"/>
    <property type="match status" value="1"/>
</dbReference>
<feature type="domain" description="GST N-terminal" evidence="2">
    <location>
        <begin position="1"/>
        <end position="80"/>
    </location>
</feature>
<dbReference type="GeneID" id="25977142"/>
<dbReference type="InterPro" id="IPR010987">
    <property type="entry name" value="Glutathione-S-Trfase_C-like"/>
</dbReference>
<dbReference type="Proteomes" id="UP000007796">
    <property type="component" value="Unassembled WGS sequence"/>
</dbReference>
<comment type="similarity">
    <text evidence="1">Belongs to the GST superfamily.</text>
</comment>
<dbReference type="SUPFAM" id="SSF52833">
    <property type="entry name" value="Thioredoxin-like"/>
    <property type="match status" value="1"/>
</dbReference>
<dbReference type="InterPro" id="IPR004045">
    <property type="entry name" value="Glutathione_S-Trfase_N"/>
</dbReference>
<gene>
    <name evidence="4" type="ORF">CMQ_3982</name>
</gene>
<evidence type="ECO:0000313" key="5">
    <source>
        <dbReference type="Proteomes" id="UP000007796"/>
    </source>
</evidence>
<dbReference type="STRING" id="655863.F0X925"/>
<dbReference type="SFLD" id="SFLDG01150">
    <property type="entry name" value="Main.1:_Beta-like"/>
    <property type="match status" value="1"/>
</dbReference>
<accession>F0X925</accession>
<dbReference type="SFLD" id="SFLDS00019">
    <property type="entry name" value="Glutathione_Transferase_(cytos"/>
    <property type="match status" value="1"/>
</dbReference>